<reference evidence="1 2" key="1">
    <citation type="submission" date="2017-06" db="EMBL/GenBank/DDBJ databases">
        <title>Draft genome sequence of Fusobacterium nucleatum subsp. polymorphum KCOM 1248 (=ChDC F113).</title>
        <authorList>
            <person name="Kook J.-K."/>
            <person name="Park S.-N."/>
            <person name="Lim Y.K."/>
            <person name="Roh H."/>
        </authorList>
    </citation>
    <scope>NUCLEOTIDE SEQUENCE [LARGE SCALE GENOMIC DNA]</scope>
    <source>
        <strain evidence="2">KCOM 1248 (ChDC F113)</strain>
    </source>
</reference>
<gene>
    <name evidence="1" type="ORF">CA836_09605</name>
</gene>
<dbReference type="EMBL" id="NIRK01000001">
    <property type="protein sequence ID" value="PHH99879.1"/>
    <property type="molecule type" value="Genomic_DNA"/>
</dbReference>
<evidence type="ECO:0000313" key="1">
    <source>
        <dbReference type="EMBL" id="PHH99879.1"/>
    </source>
</evidence>
<accession>A0A2C5ZKJ7</accession>
<name>A0A2C5ZKJ7_FUSNP</name>
<dbReference type="RefSeq" id="WP_058118840.1">
    <property type="nucleotide sequence ID" value="NZ_CP084154.1"/>
</dbReference>
<dbReference type="AlphaFoldDB" id="A0A2C5ZKJ7"/>
<comment type="caution">
    <text evidence="1">The sequence shown here is derived from an EMBL/GenBank/DDBJ whole genome shotgun (WGS) entry which is preliminary data.</text>
</comment>
<protein>
    <submittedName>
        <fullName evidence="1">Uncharacterized protein</fullName>
    </submittedName>
</protein>
<proteinExistence type="predicted"/>
<evidence type="ECO:0000313" key="2">
    <source>
        <dbReference type="Proteomes" id="UP000223525"/>
    </source>
</evidence>
<dbReference type="Proteomes" id="UP000223525">
    <property type="component" value="Unassembled WGS sequence"/>
</dbReference>
<organism evidence="1 2">
    <name type="scientific">Fusobacterium nucleatum subsp. polymorphum</name>
    <name type="common">Fusobacterium polymorphum</name>
    <dbReference type="NCBI Taxonomy" id="76857"/>
    <lineage>
        <taxon>Bacteria</taxon>
        <taxon>Fusobacteriati</taxon>
        <taxon>Fusobacteriota</taxon>
        <taxon>Fusobacteriia</taxon>
        <taxon>Fusobacteriales</taxon>
        <taxon>Fusobacteriaceae</taxon>
        <taxon>Fusobacterium</taxon>
    </lineage>
</organism>
<sequence>MVENGKTVYYIFLRGDNMGGLEELMKDLNVSSFEELKAYIEAPEHQDEEIVKQLKEAFEIFNETEE</sequence>